<feature type="compositionally biased region" description="Low complexity" evidence="1">
    <location>
        <begin position="68"/>
        <end position="90"/>
    </location>
</feature>
<dbReference type="PANTHER" id="PTHR37948">
    <property type="entry name" value="ZGC:113208"/>
    <property type="match status" value="1"/>
</dbReference>
<evidence type="ECO:0000256" key="1">
    <source>
        <dbReference type="SAM" id="MobiDB-lite"/>
    </source>
</evidence>
<protein>
    <submittedName>
        <fullName evidence="2">Uncharacterized protein</fullName>
    </submittedName>
</protein>
<organism evidence="2 3">
    <name type="scientific">Cyclotella cryptica</name>
    <dbReference type="NCBI Taxonomy" id="29204"/>
    <lineage>
        <taxon>Eukaryota</taxon>
        <taxon>Sar</taxon>
        <taxon>Stramenopiles</taxon>
        <taxon>Ochrophyta</taxon>
        <taxon>Bacillariophyta</taxon>
        <taxon>Coscinodiscophyceae</taxon>
        <taxon>Thalassiosirophycidae</taxon>
        <taxon>Stephanodiscales</taxon>
        <taxon>Stephanodiscaceae</taxon>
        <taxon>Cyclotella</taxon>
    </lineage>
</organism>
<comment type="caution">
    <text evidence="2">The sequence shown here is derived from an EMBL/GenBank/DDBJ whole genome shotgun (WGS) entry which is preliminary data.</text>
</comment>
<evidence type="ECO:0000313" key="2">
    <source>
        <dbReference type="EMBL" id="KAL3786991.1"/>
    </source>
</evidence>
<keyword evidence="3" id="KW-1185">Reference proteome</keyword>
<proteinExistence type="predicted"/>
<feature type="region of interest" description="Disordered" evidence="1">
    <location>
        <begin position="62"/>
        <end position="90"/>
    </location>
</feature>
<evidence type="ECO:0000313" key="3">
    <source>
        <dbReference type="Proteomes" id="UP001516023"/>
    </source>
</evidence>
<dbReference type="PANTHER" id="PTHR37948:SF1">
    <property type="entry name" value="BLL5189 PROTEIN"/>
    <property type="match status" value="1"/>
</dbReference>
<dbReference type="AlphaFoldDB" id="A0ABD3PI54"/>
<accession>A0ABD3PI54</accession>
<reference evidence="2 3" key="1">
    <citation type="journal article" date="2020" name="G3 (Bethesda)">
        <title>Improved Reference Genome for Cyclotella cryptica CCMP332, a Model for Cell Wall Morphogenesis, Salinity Adaptation, and Lipid Production in Diatoms (Bacillariophyta).</title>
        <authorList>
            <person name="Roberts W.R."/>
            <person name="Downey K.M."/>
            <person name="Ruck E.C."/>
            <person name="Traller J.C."/>
            <person name="Alverson A.J."/>
        </authorList>
    </citation>
    <scope>NUCLEOTIDE SEQUENCE [LARGE SCALE GENOMIC DNA]</scope>
    <source>
        <strain evidence="2 3">CCMP332</strain>
    </source>
</reference>
<dbReference type="EMBL" id="JABMIG020000184">
    <property type="protein sequence ID" value="KAL3786991.1"/>
    <property type="molecule type" value="Genomic_DNA"/>
</dbReference>
<gene>
    <name evidence="2" type="ORF">HJC23_005502</name>
</gene>
<dbReference type="Proteomes" id="UP001516023">
    <property type="component" value="Unassembled WGS sequence"/>
</dbReference>
<sequence length="469" mass="52124">MRLHTASTTSSTSSSQASPMLHLTSLAIAAFLLSNQPPRSSLCLGNKTHRPPFDNQLAVLQAKSKPESSIMSTDATASTTTTETTQQLSSAHEKNIAQHAASLVSRVIDATIPTVDDVLDILSALERDTLPSSNNHPGNDDNKEECHMTIALLESTKIGKILTKTIKTCKRHKRGSNESKWDDAIALSERLISTYKRAADAEAAAAARRNQHHTKKEVTSTEGLPPTVATYRERLIRQKKELYKDPPVLPPQLVQIETQRVLTPPRRNKAGELTFTAGTHTDSSSAEALQQALQDFHPNRTPEEILRAGSFGGTYFRPIFSSVTNRRYTSAQVLEDTVPREWIEGLPPRMLSSSTYNVTLNKYKVKCGGSLGMWESSGWISSSDPYGWFQWYCRFYSGRRCSDDVRQIGRWRGVAGERGRFRSQLCNKIVAAGGLERGGGVSPVVRQTLLHWGLEITEEILERHKLRMK</sequence>
<name>A0ABD3PI54_9STRA</name>